<dbReference type="Gene3D" id="2.40.170.20">
    <property type="entry name" value="TonB-dependent receptor, beta-barrel domain"/>
    <property type="match status" value="2"/>
</dbReference>
<dbReference type="GO" id="GO:0009279">
    <property type="term" value="C:cell outer membrane"/>
    <property type="evidence" value="ECO:0007669"/>
    <property type="project" value="UniProtKB-SubCell"/>
</dbReference>
<evidence type="ECO:0000313" key="16">
    <source>
        <dbReference type="EMBL" id="SDB11769.1"/>
    </source>
</evidence>
<dbReference type="InterPro" id="IPR036942">
    <property type="entry name" value="Beta-barrel_TonB_sf"/>
</dbReference>
<evidence type="ECO:0000256" key="11">
    <source>
        <dbReference type="PROSITE-ProRule" id="PRU01360"/>
    </source>
</evidence>
<dbReference type="AlphaFoldDB" id="A0A1G6ATX0"/>
<comment type="similarity">
    <text evidence="11 12">Belongs to the TonB-dependent receptor family.</text>
</comment>
<keyword evidence="6" id="KW-0408">Iron</keyword>
<keyword evidence="8 12" id="KW-0798">TonB box</keyword>
<dbReference type="PROSITE" id="PS52016">
    <property type="entry name" value="TONB_DEPENDENT_REC_3"/>
    <property type="match status" value="1"/>
</dbReference>
<accession>A0A1G6ATX0</accession>
<dbReference type="Pfam" id="PF07715">
    <property type="entry name" value="Plug"/>
    <property type="match status" value="1"/>
</dbReference>
<feature type="domain" description="TonB-dependent receptor-like beta-barrel" evidence="14">
    <location>
        <begin position="344"/>
        <end position="760"/>
    </location>
</feature>
<evidence type="ECO:0000256" key="8">
    <source>
        <dbReference type="ARBA" id="ARBA00023077"/>
    </source>
</evidence>
<keyword evidence="17" id="KW-1185">Reference proteome</keyword>
<evidence type="ECO:0000259" key="15">
    <source>
        <dbReference type="Pfam" id="PF07715"/>
    </source>
</evidence>
<evidence type="ECO:0000256" key="1">
    <source>
        <dbReference type="ARBA" id="ARBA00004571"/>
    </source>
</evidence>
<dbReference type="Proteomes" id="UP000199626">
    <property type="component" value="Unassembled WGS sequence"/>
</dbReference>
<feature type="chain" id="PRO_5011746482" evidence="13">
    <location>
        <begin position="33"/>
        <end position="795"/>
    </location>
</feature>
<dbReference type="GO" id="GO:0006826">
    <property type="term" value="P:iron ion transport"/>
    <property type="evidence" value="ECO:0007669"/>
    <property type="project" value="UniProtKB-KW"/>
</dbReference>
<evidence type="ECO:0000256" key="9">
    <source>
        <dbReference type="ARBA" id="ARBA00023136"/>
    </source>
</evidence>
<dbReference type="PANTHER" id="PTHR32552">
    <property type="entry name" value="FERRICHROME IRON RECEPTOR-RELATED"/>
    <property type="match status" value="1"/>
</dbReference>
<keyword evidence="9 11" id="KW-0472">Membrane</keyword>
<protein>
    <submittedName>
        <fullName evidence="16">Iron complex outermembrane recepter protein</fullName>
    </submittedName>
</protein>
<dbReference type="OrthoDB" id="7051185at2"/>
<dbReference type="Pfam" id="PF00593">
    <property type="entry name" value="TonB_dep_Rec_b-barrel"/>
    <property type="match status" value="1"/>
</dbReference>
<keyword evidence="2 11" id="KW-0813">Transport</keyword>
<evidence type="ECO:0000256" key="10">
    <source>
        <dbReference type="ARBA" id="ARBA00023237"/>
    </source>
</evidence>
<dbReference type="InterPro" id="IPR012910">
    <property type="entry name" value="Plug_dom"/>
</dbReference>
<dbReference type="InterPro" id="IPR039426">
    <property type="entry name" value="TonB-dep_rcpt-like"/>
</dbReference>
<name>A0A1G6ATX0_9GAMM</name>
<keyword evidence="5 11" id="KW-0812">Transmembrane</keyword>
<evidence type="ECO:0000256" key="5">
    <source>
        <dbReference type="ARBA" id="ARBA00022692"/>
    </source>
</evidence>
<keyword evidence="4" id="KW-0410">Iron transport</keyword>
<evidence type="ECO:0000313" key="17">
    <source>
        <dbReference type="Proteomes" id="UP000199626"/>
    </source>
</evidence>
<evidence type="ECO:0000256" key="7">
    <source>
        <dbReference type="ARBA" id="ARBA00023065"/>
    </source>
</evidence>
<evidence type="ECO:0000256" key="4">
    <source>
        <dbReference type="ARBA" id="ARBA00022496"/>
    </source>
</evidence>
<sequence>MATQQTLRNPLKLSLLSSAILFALTAPMAVVAQETDNDPQEPVNTRQLEHITVTAEKTVSTIQETGMVLNSFSGEDLLEAGVSDVDGLVSLIPNVQLLEATGGGVPVVFIRGVGLADFRVNNSPAAAFYDDEIYKPSVALMASSFYDLERIEVLKGPQGGLYGRNANAGAIQVISAKPSLAGNSGYLDFGIGEYAKVELEGAYNAVITDKLAMRISGRHVSSDNTYMHSVQPDGAGSFTRTGHGAQDEWATRVQFYYEANHKFNANLKIFGGENKSDFDLLRPIGIWEGSDTMVPGLADGALTNAVCSSLLAGYRDDSHCATITGQTVEELGLVGVHDSASSTINRLDNRSIGATLAMNYHTDNDIQLTSITHWESFDHARPNDWDAVGGSYQDIYYQTEISSFSQEFRLAYDFDNLRVLAGINYAKESLDEDSTIIGTQGIIPVGFGHTRVHQLYEQDVEALAIFGRADYSLTDRLSLITELRFTKEDKSFAGQTHLYGPVGGTDPNEGMLLVDATQPDASFDDVSGKVTLNYQANRDFLAYASLSRGFKSGGFPGGLVLSNEGAEKYDSETINGYEFGVKSDLLDRRLRLNASAFYYDYSNLQGSARVPAQGGVTLDRFQNIGDAEVYGFDLELTYLLSDNWLVQAMVGHAEGEITDSAATQLSPLTGEEFALEGKELNYKPDFSANLLVRHDFELTSGYGGFAQIMYDWRSSQNFTYIGNLAEQTVFTEGAYGKVNLQVGFSKFDSNWQFSLFVKNLTDTEYRTNARADDLGGAYEIYGAPRTWGIKANYQF</sequence>
<evidence type="ECO:0000256" key="2">
    <source>
        <dbReference type="ARBA" id="ARBA00022448"/>
    </source>
</evidence>
<keyword evidence="10 11" id="KW-0998">Cell outer membrane</keyword>
<proteinExistence type="inferred from homology"/>
<evidence type="ECO:0000259" key="14">
    <source>
        <dbReference type="Pfam" id="PF00593"/>
    </source>
</evidence>
<keyword evidence="7" id="KW-0406">Ion transport</keyword>
<reference evidence="17" key="1">
    <citation type="submission" date="2016-10" db="EMBL/GenBank/DDBJ databases">
        <authorList>
            <person name="Varghese N."/>
            <person name="Submissions S."/>
        </authorList>
    </citation>
    <scope>NUCLEOTIDE SEQUENCE [LARGE SCALE GENOMIC DNA]</scope>
    <source>
        <strain evidence="17">CGMCC 1.10824</strain>
    </source>
</reference>
<evidence type="ECO:0000256" key="3">
    <source>
        <dbReference type="ARBA" id="ARBA00022452"/>
    </source>
</evidence>
<keyword evidence="13" id="KW-0732">Signal</keyword>
<evidence type="ECO:0000256" key="6">
    <source>
        <dbReference type="ARBA" id="ARBA00023004"/>
    </source>
</evidence>
<gene>
    <name evidence="16" type="ORF">SAMN02927930_00462</name>
</gene>
<keyword evidence="3 11" id="KW-1134">Transmembrane beta strand</keyword>
<dbReference type="RefSeq" id="WP_092591356.1">
    <property type="nucleotide sequence ID" value="NZ_FMXN01000002.1"/>
</dbReference>
<dbReference type="EMBL" id="FMXN01000002">
    <property type="protein sequence ID" value="SDB11769.1"/>
    <property type="molecule type" value="Genomic_DNA"/>
</dbReference>
<dbReference type="STRING" id="1159017.SAMN02927930_00462"/>
<comment type="subcellular location">
    <subcellularLocation>
        <location evidence="1 11">Cell outer membrane</location>
        <topology evidence="1 11">Multi-pass membrane protein</topology>
    </subcellularLocation>
</comment>
<evidence type="ECO:0000256" key="12">
    <source>
        <dbReference type="RuleBase" id="RU003357"/>
    </source>
</evidence>
<feature type="signal peptide" evidence="13">
    <location>
        <begin position="1"/>
        <end position="32"/>
    </location>
</feature>
<dbReference type="SUPFAM" id="SSF56935">
    <property type="entry name" value="Porins"/>
    <property type="match status" value="1"/>
</dbReference>
<feature type="domain" description="TonB-dependent receptor plug" evidence="15">
    <location>
        <begin position="63"/>
        <end position="170"/>
    </location>
</feature>
<dbReference type="PANTHER" id="PTHR32552:SF81">
    <property type="entry name" value="TONB-DEPENDENT OUTER MEMBRANE RECEPTOR"/>
    <property type="match status" value="1"/>
</dbReference>
<organism evidence="16 17">
    <name type="scientific">Pseudidiomarina indica</name>
    <dbReference type="NCBI Taxonomy" id="1159017"/>
    <lineage>
        <taxon>Bacteria</taxon>
        <taxon>Pseudomonadati</taxon>
        <taxon>Pseudomonadota</taxon>
        <taxon>Gammaproteobacteria</taxon>
        <taxon>Alteromonadales</taxon>
        <taxon>Idiomarinaceae</taxon>
        <taxon>Pseudidiomarina</taxon>
    </lineage>
</organism>
<evidence type="ECO:0000256" key="13">
    <source>
        <dbReference type="SAM" id="SignalP"/>
    </source>
</evidence>
<dbReference type="InterPro" id="IPR000531">
    <property type="entry name" value="Beta-barrel_TonB"/>
</dbReference>